<name>A0ABX9EMX7_9GAMM</name>
<dbReference type="RefSeq" id="WP_085689568.1">
    <property type="nucleotide sequence ID" value="NZ_CP065534.1"/>
</dbReference>
<dbReference type="EMBL" id="LUSW01000041">
    <property type="protein sequence ID" value="RAT31568.1"/>
    <property type="molecule type" value="Genomic_DNA"/>
</dbReference>
<evidence type="ECO:0000313" key="1">
    <source>
        <dbReference type="EMBL" id="RAT31568.1"/>
    </source>
</evidence>
<comment type="caution">
    <text evidence="1">The sequence shown here is derived from an EMBL/GenBank/DDBJ whole genome shotgun (WGS) entry which is preliminary data.</text>
</comment>
<dbReference type="GeneID" id="61123045"/>
<protein>
    <submittedName>
        <fullName evidence="1">Uncharacterized protein</fullName>
    </submittedName>
</protein>
<accession>A0ABX9EMX7</accession>
<reference evidence="1 2" key="1">
    <citation type="submission" date="2016-02" db="EMBL/GenBank/DDBJ databases">
        <title>Species-wide whole genome sequencing reveals diversity, host range in Lonsdalea quercina.</title>
        <authorList>
            <person name="Li Y."/>
        </authorList>
    </citation>
    <scope>NUCLEOTIDE SEQUENCE [LARGE SCALE GENOMIC DNA]</scope>
    <source>
        <strain evidence="1 2">CFCC 12721</strain>
    </source>
</reference>
<gene>
    <name evidence="1" type="ORF">AU492_14795</name>
</gene>
<keyword evidence="2" id="KW-1185">Reference proteome</keyword>
<dbReference type="Proteomes" id="UP000250186">
    <property type="component" value="Unassembled WGS sequence"/>
</dbReference>
<evidence type="ECO:0000313" key="2">
    <source>
        <dbReference type="Proteomes" id="UP000250186"/>
    </source>
</evidence>
<organism evidence="1 2">
    <name type="scientific">Lonsdalea populi</name>
    <dbReference type="NCBI Taxonomy" id="1172565"/>
    <lineage>
        <taxon>Bacteria</taxon>
        <taxon>Pseudomonadati</taxon>
        <taxon>Pseudomonadota</taxon>
        <taxon>Gammaproteobacteria</taxon>
        <taxon>Enterobacterales</taxon>
        <taxon>Pectobacteriaceae</taxon>
        <taxon>Lonsdalea</taxon>
    </lineage>
</organism>
<proteinExistence type="predicted"/>
<sequence>MTGAASTAPRQYGRPDLPHARLSAAQLQAVAGRILKVELGVKADTRPTPGPGVLFSPDIHDRFDKGRYERTFP</sequence>